<dbReference type="SUPFAM" id="SSF52833">
    <property type="entry name" value="Thioredoxin-like"/>
    <property type="match status" value="1"/>
</dbReference>
<keyword evidence="3" id="KW-1185">Reference proteome</keyword>
<dbReference type="InterPro" id="IPR000866">
    <property type="entry name" value="AhpC/TSA"/>
</dbReference>
<protein>
    <recommendedName>
        <fullName evidence="1">Thioredoxin domain-containing protein</fullName>
    </recommendedName>
</protein>
<dbReference type="InterPro" id="IPR013766">
    <property type="entry name" value="Thioredoxin_domain"/>
</dbReference>
<evidence type="ECO:0000313" key="2">
    <source>
        <dbReference type="EMBL" id="KAI3426328.1"/>
    </source>
</evidence>
<dbReference type="PANTHER" id="PTHR43640:SF1">
    <property type="entry name" value="THIOREDOXIN-DEPENDENT PEROXIREDOXIN"/>
    <property type="match status" value="1"/>
</dbReference>
<dbReference type="EMBL" id="SIDB01000011">
    <property type="protein sequence ID" value="KAI3426328.1"/>
    <property type="molecule type" value="Genomic_DNA"/>
</dbReference>
<dbReference type="Gene3D" id="3.40.30.10">
    <property type="entry name" value="Glutaredoxin"/>
    <property type="match status" value="1"/>
</dbReference>
<dbReference type="OrthoDB" id="1308at2759"/>
<accession>A0A9D4YTZ5</accession>
<dbReference type="AlphaFoldDB" id="A0A9D4YTZ5"/>
<evidence type="ECO:0000259" key="1">
    <source>
        <dbReference type="PROSITE" id="PS51352"/>
    </source>
</evidence>
<dbReference type="GO" id="GO:0016491">
    <property type="term" value="F:oxidoreductase activity"/>
    <property type="evidence" value="ECO:0007669"/>
    <property type="project" value="InterPro"/>
</dbReference>
<dbReference type="InterPro" id="IPR047262">
    <property type="entry name" value="PRX-like1"/>
</dbReference>
<reference evidence="2" key="2">
    <citation type="submission" date="2020-11" db="EMBL/GenBank/DDBJ databases">
        <authorList>
            <person name="Cecchin M."/>
            <person name="Marcolungo L."/>
            <person name="Rossato M."/>
            <person name="Girolomoni L."/>
            <person name="Cosentino E."/>
            <person name="Cuine S."/>
            <person name="Li-Beisson Y."/>
            <person name="Delledonne M."/>
            <person name="Ballottari M."/>
        </authorList>
    </citation>
    <scope>NUCLEOTIDE SEQUENCE</scope>
    <source>
        <strain evidence="2">211/11P</strain>
        <tissue evidence="2">Whole cell</tissue>
    </source>
</reference>
<organism evidence="2 3">
    <name type="scientific">Chlorella vulgaris</name>
    <name type="common">Green alga</name>
    <dbReference type="NCBI Taxonomy" id="3077"/>
    <lineage>
        <taxon>Eukaryota</taxon>
        <taxon>Viridiplantae</taxon>
        <taxon>Chlorophyta</taxon>
        <taxon>core chlorophytes</taxon>
        <taxon>Trebouxiophyceae</taxon>
        <taxon>Chlorellales</taxon>
        <taxon>Chlorellaceae</taxon>
        <taxon>Chlorella clade</taxon>
        <taxon>Chlorella</taxon>
    </lineage>
</organism>
<gene>
    <name evidence="2" type="ORF">D9Q98_008701</name>
</gene>
<dbReference type="Proteomes" id="UP001055712">
    <property type="component" value="Unassembled WGS sequence"/>
</dbReference>
<evidence type="ECO:0000313" key="3">
    <source>
        <dbReference type="Proteomes" id="UP001055712"/>
    </source>
</evidence>
<reference evidence="2" key="1">
    <citation type="journal article" date="2019" name="Plant J.">
        <title>Chlorella vulgaris genome assembly and annotation reveals the molecular basis for metabolic acclimation to high light conditions.</title>
        <authorList>
            <person name="Cecchin M."/>
            <person name="Marcolungo L."/>
            <person name="Rossato M."/>
            <person name="Girolomoni L."/>
            <person name="Cosentino E."/>
            <person name="Cuine S."/>
            <person name="Li-Beisson Y."/>
            <person name="Delledonne M."/>
            <person name="Ballottari M."/>
        </authorList>
    </citation>
    <scope>NUCLEOTIDE SEQUENCE</scope>
    <source>
        <strain evidence="2">211/11P</strain>
    </source>
</reference>
<dbReference type="CDD" id="cd02969">
    <property type="entry name" value="PRX_like1"/>
    <property type="match status" value="1"/>
</dbReference>
<comment type="caution">
    <text evidence="2">The sequence shown here is derived from an EMBL/GenBank/DDBJ whole genome shotgun (WGS) entry which is preliminary data.</text>
</comment>
<feature type="domain" description="Thioredoxin" evidence="1">
    <location>
        <begin position="68"/>
        <end position="228"/>
    </location>
</feature>
<dbReference type="GO" id="GO:0016209">
    <property type="term" value="F:antioxidant activity"/>
    <property type="evidence" value="ECO:0007669"/>
    <property type="project" value="InterPro"/>
</dbReference>
<dbReference type="Pfam" id="PF00578">
    <property type="entry name" value="AhpC-TSA"/>
    <property type="match status" value="1"/>
</dbReference>
<dbReference type="InterPro" id="IPR036249">
    <property type="entry name" value="Thioredoxin-like_sf"/>
</dbReference>
<name>A0A9D4YTZ5_CHLVU</name>
<dbReference type="PROSITE" id="PS51352">
    <property type="entry name" value="THIOREDOXIN_2"/>
    <property type="match status" value="1"/>
</dbReference>
<sequence length="257" mass="27299">MGTASLVFAGPPCRAYTSGTTVNNKLPLTANRAGPVLHRKPARQAGSGGGSRRGALAVVAVRVENEDVAIGTLAPDFELPEPLTGQTIKLSEYAAGAPATLVMFICNHCPFVVHLKPAITELAKDYQAKGVKVVAISSNSAETHPQDGPEKMAEDAKAQGYTFPYLFDSTQEVAKAYSAACTPEFYVFDADRKLFYHGQFDSSRPSKYGGDTPVTGEDLRHALDCVLAGKPLGRAVRNSIGCNIKWQPGNAPAWFGG</sequence>
<dbReference type="PANTHER" id="PTHR43640">
    <property type="entry name" value="OS07G0260300 PROTEIN"/>
    <property type="match status" value="1"/>
</dbReference>
<proteinExistence type="predicted"/>